<dbReference type="EMBL" id="MU007092">
    <property type="protein sequence ID" value="KAF2422172.1"/>
    <property type="molecule type" value="Genomic_DNA"/>
</dbReference>
<dbReference type="OrthoDB" id="2410195at2759"/>
<feature type="compositionally biased region" description="Acidic residues" evidence="1">
    <location>
        <begin position="286"/>
        <end position="296"/>
    </location>
</feature>
<feature type="compositionally biased region" description="Basic and acidic residues" evidence="1">
    <location>
        <begin position="574"/>
        <end position="584"/>
    </location>
</feature>
<feature type="compositionally biased region" description="Low complexity" evidence="1">
    <location>
        <begin position="102"/>
        <end position="113"/>
    </location>
</feature>
<gene>
    <name evidence="2" type="ORF">EJ08DRAFT_701719</name>
</gene>
<evidence type="ECO:0000313" key="3">
    <source>
        <dbReference type="Proteomes" id="UP000800235"/>
    </source>
</evidence>
<feature type="compositionally biased region" description="Basic and acidic residues" evidence="1">
    <location>
        <begin position="271"/>
        <end position="285"/>
    </location>
</feature>
<name>A0A9P4NI28_9PEZI</name>
<feature type="region of interest" description="Disordered" evidence="1">
    <location>
        <begin position="229"/>
        <end position="386"/>
    </location>
</feature>
<feature type="region of interest" description="Disordered" evidence="1">
    <location>
        <begin position="574"/>
        <end position="656"/>
    </location>
</feature>
<proteinExistence type="predicted"/>
<comment type="caution">
    <text evidence="2">The sequence shown here is derived from an EMBL/GenBank/DDBJ whole genome shotgun (WGS) entry which is preliminary data.</text>
</comment>
<feature type="compositionally biased region" description="Polar residues" evidence="1">
    <location>
        <begin position="358"/>
        <end position="386"/>
    </location>
</feature>
<feature type="region of interest" description="Disordered" evidence="1">
    <location>
        <begin position="81"/>
        <end position="118"/>
    </location>
</feature>
<feature type="compositionally biased region" description="Polar residues" evidence="1">
    <location>
        <begin position="332"/>
        <end position="342"/>
    </location>
</feature>
<accession>A0A9P4NI28</accession>
<sequence length="790" mass="87994">MNRLLDYILRSGAQRLSDLTEDDVKILKKAAVEGDREAFQMLMNMAENGDTEAENFVRKCCFQSETPMDEHQQNGEITSNTTQAKQTGTEHAGPPQETSGSPTTDIATPTAAAVGHGHNSHPFYLGHVQRLSDLTTRQRNSIIHRARSNHYWDIGHLIELGNIGDDESTRLLSAIPVESRQEARRLDYSRHPSRDIPWQQAVRYRAGYVPAIIEPETIGFDANFEWPEVEREEEADRPGSPPVEPCSVSVKQHEKFRPGASPVMTPDQVDCNEKASRESNKHVAEVADEDDADADATPDLASFFSVQGENGRILSPPKNGNDLSATVVDDPPSQTRTQTSSLSDDDGHLPDLVPGESPQENNEQASLPPSKNKNLPDLTTNEASTDIRQPRTAIDTRQALIKEVRRTVVDTASPAAVNMNDSIMAEPRSLLSTHHLLRGFLSDTEWVSKNVWAIRLLQNFARWGCEDAAAVLIFVDEDAQAKAARGDDSKDKSTMQKTIQASLDKEQAEQAEQRRQCILRYGAKRMNDLSDTLRHALVVDAWQRDSYAIQILLDFIGNGCVDAKKLLEEVMDDPISRTESEESVLKQTSSPGSKELGGSAPGQRRQKRPSDRGRQSGPARDTSDPYEVVRTGSLYDILERSSSPEPLKEQAEPENEDIEMNPIEQDQNSQIEDIGGSELAIADEDKDFHVLMAFSTSSFSKEAQFAIANLREVSEAPEHRPNLFADYRPAPNAARGTFGVPQHQDRPSAFTGWAGIEENTYLKRMERLKRDYEGHTHTQQFAAKAQEHHR</sequence>
<protein>
    <submittedName>
        <fullName evidence="2">Uncharacterized protein</fullName>
    </submittedName>
</protein>
<evidence type="ECO:0000256" key="1">
    <source>
        <dbReference type="SAM" id="MobiDB-lite"/>
    </source>
</evidence>
<reference evidence="2" key="1">
    <citation type="journal article" date="2020" name="Stud. Mycol.">
        <title>101 Dothideomycetes genomes: a test case for predicting lifestyles and emergence of pathogens.</title>
        <authorList>
            <person name="Haridas S."/>
            <person name="Albert R."/>
            <person name="Binder M."/>
            <person name="Bloem J."/>
            <person name="Labutti K."/>
            <person name="Salamov A."/>
            <person name="Andreopoulos B."/>
            <person name="Baker S."/>
            <person name="Barry K."/>
            <person name="Bills G."/>
            <person name="Bluhm B."/>
            <person name="Cannon C."/>
            <person name="Castanera R."/>
            <person name="Culley D."/>
            <person name="Daum C."/>
            <person name="Ezra D."/>
            <person name="Gonzalez J."/>
            <person name="Henrissat B."/>
            <person name="Kuo A."/>
            <person name="Liang C."/>
            <person name="Lipzen A."/>
            <person name="Lutzoni F."/>
            <person name="Magnuson J."/>
            <person name="Mondo S."/>
            <person name="Nolan M."/>
            <person name="Ohm R."/>
            <person name="Pangilinan J."/>
            <person name="Park H.-J."/>
            <person name="Ramirez L."/>
            <person name="Alfaro M."/>
            <person name="Sun H."/>
            <person name="Tritt A."/>
            <person name="Yoshinaga Y."/>
            <person name="Zwiers L.-H."/>
            <person name="Turgeon B."/>
            <person name="Goodwin S."/>
            <person name="Spatafora J."/>
            <person name="Crous P."/>
            <person name="Grigoriev I."/>
        </authorList>
    </citation>
    <scope>NUCLEOTIDE SEQUENCE</scope>
    <source>
        <strain evidence="2">CBS 130266</strain>
    </source>
</reference>
<dbReference type="Proteomes" id="UP000800235">
    <property type="component" value="Unassembled WGS sequence"/>
</dbReference>
<evidence type="ECO:0000313" key="2">
    <source>
        <dbReference type="EMBL" id="KAF2422172.1"/>
    </source>
</evidence>
<feature type="compositionally biased region" description="Basic and acidic residues" evidence="1">
    <location>
        <begin position="484"/>
        <end position="494"/>
    </location>
</feature>
<keyword evidence="3" id="KW-1185">Reference proteome</keyword>
<dbReference type="AlphaFoldDB" id="A0A9P4NI28"/>
<feature type="region of interest" description="Disordered" evidence="1">
    <location>
        <begin position="484"/>
        <end position="508"/>
    </location>
</feature>
<organism evidence="2 3">
    <name type="scientific">Tothia fuscella</name>
    <dbReference type="NCBI Taxonomy" id="1048955"/>
    <lineage>
        <taxon>Eukaryota</taxon>
        <taxon>Fungi</taxon>
        <taxon>Dikarya</taxon>
        <taxon>Ascomycota</taxon>
        <taxon>Pezizomycotina</taxon>
        <taxon>Dothideomycetes</taxon>
        <taxon>Pleosporomycetidae</taxon>
        <taxon>Venturiales</taxon>
        <taxon>Cylindrosympodiaceae</taxon>
        <taxon>Tothia</taxon>
    </lineage>
</organism>